<evidence type="ECO:0000256" key="5">
    <source>
        <dbReference type="ARBA" id="ARBA00023242"/>
    </source>
</evidence>
<feature type="domain" description="GATA-type" evidence="8">
    <location>
        <begin position="308"/>
        <end position="361"/>
    </location>
</feature>
<dbReference type="InterPro" id="IPR000679">
    <property type="entry name" value="Znf_GATA"/>
</dbReference>
<keyword evidence="2" id="KW-0479">Metal-binding</keyword>
<dbReference type="SMART" id="SM00401">
    <property type="entry name" value="ZnF_GATA"/>
    <property type="match status" value="1"/>
</dbReference>
<evidence type="ECO:0000256" key="3">
    <source>
        <dbReference type="ARBA" id="ARBA00022771"/>
    </source>
</evidence>
<comment type="caution">
    <text evidence="9">The sequence shown here is derived from an EMBL/GenBank/DDBJ whole genome shotgun (WGS) entry which is preliminary data.</text>
</comment>
<reference evidence="9" key="1">
    <citation type="journal article" date="2020" name="Fungal Divers.">
        <title>Resolving the Mortierellaceae phylogeny through synthesis of multi-gene phylogenetics and phylogenomics.</title>
        <authorList>
            <person name="Vandepol N."/>
            <person name="Liber J."/>
            <person name="Desiro A."/>
            <person name="Na H."/>
            <person name="Kennedy M."/>
            <person name="Barry K."/>
            <person name="Grigoriev I.V."/>
            <person name="Miller A.N."/>
            <person name="O'Donnell K."/>
            <person name="Stajich J.E."/>
            <person name="Bonito G."/>
        </authorList>
    </citation>
    <scope>NUCLEOTIDE SEQUENCE</scope>
    <source>
        <strain evidence="9">NRRL 2769</strain>
    </source>
</reference>
<evidence type="ECO:0000256" key="6">
    <source>
        <dbReference type="PROSITE-ProRule" id="PRU00094"/>
    </source>
</evidence>
<feature type="compositionally biased region" description="Low complexity" evidence="7">
    <location>
        <begin position="31"/>
        <end position="41"/>
    </location>
</feature>
<dbReference type="GO" id="GO:0000122">
    <property type="term" value="P:negative regulation of transcription by RNA polymerase II"/>
    <property type="evidence" value="ECO:0007669"/>
    <property type="project" value="TreeGrafter"/>
</dbReference>
<dbReference type="PROSITE" id="PS00344">
    <property type="entry name" value="GATA_ZN_FINGER_1"/>
    <property type="match status" value="1"/>
</dbReference>
<feature type="compositionally biased region" description="Polar residues" evidence="7">
    <location>
        <begin position="251"/>
        <end position="289"/>
    </location>
</feature>
<feature type="compositionally biased region" description="Basic and acidic residues" evidence="7">
    <location>
        <begin position="169"/>
        <end position="214"/>
    </location>
</feature>
<evidence type="ECO:0000256" key="4">
    <source>
        <dbReference type="ARBA" id="ARBA00022833"/>
    </source>
</evidence>
<dbReference type="GO" id="GO:0005634">
    <property type="term" value="C:nucleus"/>
    <property type="evidence" value="ECO:0007669"/>
    <property type="project" value="UniProtKB-SubCell"/>
</dbReference>
<evidence type="ECO:0000256" key="2">
    <source>
        <dbReference type="ARBA" id="ARBA00022723"/>
    </source>
</evidence>
<dbReference type="InterPro" id="IPR013088">
    <property type="entry name" value="Znf_NHR/GATA"/>
</dbReference>
<keyword evidence="10" id="KW-1185">Reference proteome</keyword>
<dbReference type="Gene3D" id="3.30.50.10">
    <property type="entry name" value="Erythroid Transcription Factor GATA-1, subunit A"/>
    <property type="match status" value="1"/>
</dbReference>
<dbReference type="InterPro" id="IPR039355">
    <property type="entry name" value="Transcription_factor_GATA"/>
</dbReference>
<dbReference type="EMBL" id="JAAAID010000066">
    <property type="protein sequence ID" value="KAG0023230.1"/>
    <property type="molecule type" value="Genomic_DNA"/>
</dbReference>
<evidence type="ECO:0000256" key="1">
    <source>
        <dbReference type="ARBA" id="ARBA00004123"/>
    </source>
</evidence>
<feature type="region of interest" description="Disordered" evidence="7">
    <location>
        <begin position="1"/>
        <end position="137"/>
    </location>
</feature>
<dbReference type="GO" id="GO:0008270">
    <property type="term" value="F:zinc ion binding"/>
    <property type="evidence" value="ECO:0007669"/>
    <property type="project" value="UniProtKB-KW"/>
</dbReference>
<dbReference type="GO" id="GO:0045944">
    <property type="term" value="P:positive regulation of transcription by RNA polymerase II"/>
    <property type="evidence" value="ECO:0007669"/>
    <property type="project" value="TreeGrafter"/>
</dbReference>
<feature type="compositionally biased region" description="Basic and acidic residues" evidence="7">
    <location>
        <begin position="42"/>
        <end position="57"/>
    </location>
</feature>
<name>A0A9P6T4J6_9FUNG</name>
<dbReference type="CDD" id="cd00202">
    <property type="entry name" value="ZnF_GATA"/>
    <property type="match status" value="1"/>
</dbReference>
<dbReference type="SUPFAM" id="SSF57716">
    <property type="entry name" value="Glucocorticoid receptor-like (DNA-binding domain)"/>
    <property type="match status" value="1"/>
</dbReference>
<protein>
    <submittedName>
        <fullName evidence="9">Electron transfer flavoprotein subunit</fullName>
    </submittedName>
</protein>
<sequence>MSLTDTVPPVATTAGHDSQRTPTHAGQDIQSTSSPITALSSSDDHLRDQRGTPHIPKDQSVGSTPGQSALGVAPGGTPTSPRLIPSSTSTSISHSHSDKGGSIPTSNALSSSLRSRLSSSAPFSPLSSSTPIISSRPLTSYNYSVNASSLSTSTATSSLLMLSSSEGAAARDARVKVEDPEWTRLREPSQESHSTTHESDIDMDQGYRHRDSYPHQHNLRHAQDDSDTDMLDMSSESGSRSKLSNKKRLASPTSSHTANMKDSQVPSGASMTPSPRLHPQSSEGPNGSCSPRPRKNSISTTKKEHKVGVTATSCANCGTTTTPLWRRASNGQTICNACGLYFKARNLTRPPWLKRNMGLKKGETVEEGAEESDDHRASAGGESSSTKKDAHESTSAAPMGKGGAEGEPKENPTDDSECAGTCPGDEGGDQEKEARKPPGEFTSTRSTTRFTRTESATKPTKAIATSAIGSIQGTSFEAV</sequence>
<feature type="compositionally biased region" description="Basic and acidic residues" evidence="7">
    <location>
        <begin position="429"/>
        <end position="438"/>
    </location>
</feature>
<dbReference type="PANTHER" id="PTHR10071:SF281">
    <property type="entry name" value="BOX A-BINDING FACTOR-RELATED"/>
    <property type="match status" value="1"/>
</dbReference>
<proteinExistence type="predicted"/>
<accession>A0A9P6T4J6</accession>
<dbReference type="PANTHER" id="PTHR10071">
    <property type="entry name" value="TRANSCRIPTION FACTOR GATA FAMILY MEMBER"/>
    <property type="match status" value="1"/>
</dbReference>
<dbReference type="Pfam" id="PF00320">
    <property type="entry name" value="GATA"/>
    <property type="match status" value="1"/>
</dbReference>
<keyword evidence="3 6" id="KW-0863">Zinc-finger</keyword>
<keyword evidence="4" id="KW-0862">Zinc</keyword>
<feature type="compositionally biased region" description="Low complexity" evidence="7">
    <location>
        <begin position="440"/>
        <end position="454"/>
    </location>
</feature>
<keyword evidence="5" id="KW-0539">Nucleus</keyword>
<evidence type="ECO:0000313" key="10">
    <source>
        <dbReference type="Proteomes" id="UP000703661"/>
    </source>
</evidence>
<feature type="region of interest" description="Disordered" evidence="7">
    <location>
        <begin position="165"/>
        <end position="308"/>
    </location>
</feature>
<feature type="compositionally biased region" description="Polar residues" evidence="7">
    <location>
        <begin position="20"/>
        <end position="30"/>
    </location>
</feature>
<evidence type="ECO:0000259" key="8">
    <source>
        <dbReference type="PROSITE" id="PS50114"/>
    </source>
</evidence>
<evidence type="ECO:0000313" key="9">
    <source>
        <dbReference type="EMBL" id="KAG0023230.1"/>
    </source>
</evidence>
<evidence type="ECO:0000256" key="7">
    <source>
        <dbReference type="SAM" id="MobiDB-lite"/>
    </source>
</evidence>
<feature type="compositionally biased region" description="Low complexity" evidence="7">
    <location>
        <begin position="77"/>
        <end position="94"/>
    </location>
</feature>
<dbReference type="PRINTS" id="PR00619">
    <property type="entry name" value="GATAZNFINGER"/>
</dbReference>
<feature type="compositionally biased region" description="Low complexity" evidence="7">
    <location>
        <begin position="104"/>
        <end position="137"/>
    </location>
</feature>
<gene>
    <name evidence="9" type="primary">CIR1_3</name>
    <name evidence="9" type="ORF">BGZ80_010052</name>
</gene>
<organism evidence="9 10">
    <name type="scientific">Entomortierella chlamydospora</name>
    <dbReference type="NCBI Taxonomy" id="101097"/>
    <lineage>
        <taxon>Eukaryota</taxon>
        <taxon>Fungi</taxon>
        <taxon>Fungi incertae sedis</taxon>
        <taxon>Mucoromycota</taxon>
        <taxon>Mortierellomycotina</taxon>
        <taxon>Mortierellomycetes</taxon>
        <taxon>Mortierellales</taxon>
        <taxon>Mortierellaceae</taxon>
        <taxon>Entomortierella</taxon>
    </lineage>
</organism>
<dbReference type="PROSITE" id="PS50114">
    <property type="entry name" value="GATA_ZN_FINGER_2"/>
    <property type="match status" value="1"/>
</dbReference>
<feature type="region of interest" description="Disordered" evidence="7">
    <location>
        <begin position="361"/>
        <end position="461"/>
    </location>
</feature>
<comment type="subcellular location">
    <subcellularLocation>
        <location evidence="1">Nucleus</location>
    </subcellularLocation>
</comment>
<dbReference type="GO" id="GO:0000981">
    <property type="term" value="F:DNA-binding transcription factor activity, RNA polymerase II-specific"/>
    <property type="evidence" value="ECO:0007669"/>
    <property type="project" value="TreeGrafter"/>
</dbReference>
<dbReference type="AlphaFoldDB" id="A0A9P6T4J6"/>
<dbReference type="GO" id="GO:0000978">
    <property type="term" value="F:RNA polymerase II cis-regulatory region sequence-specific DNA binding"/>
    <property type="evidence" value="ECO:0007669"/>
    <property type="project" value="TreeGrafter"/>
</dbReference>
<dbReference type="Proteomes" id="UP000703661">
    <property type="component" value="Unassembled WGS sequence"/>
</dbReference>